<dbReference type="GO" id="GO:0043565">
    <property type="term" value="F:sequence-specific DNA binding"/>
    <property type="evidence" value="ECO:0007669"/>
    <property type="project" value="InterPro"/>
</dbReference>
<dbReference type="OrthoDB" id="9801123at2"/>
<dbReference type="EMBL" id="FQUF01000007">
    <property type="protein sequence ID" value="SHE51693.1"/>
    <property type="molecule type" value="Genomic_DNA"/>
</dbReference>
<dbReference type="InterPro" id="IPR050959">
    <property type="entry name" value="MarA-like"/>
</dbReference>
<evidence type="ECO:0000256" key="1">
    <source>
        <dbReference type="ARBA" id="ARBA00023015"/>
    </source>
</evidence>
<dbReference type="SMART" id="SM00342">
    <property type="entry name" value="HTH_ARAC"/>
    <property type="match status" value="1"/>
</dbReference>
<dbReference type="SUPFAM" id="SSF46689">
    <property type="entry name" value="Homeodomain-like"/>
    <property type="match status" value="2"/>
</dbReference>
<gene>
    <name evidence="6" type="ORF">SAMN02745249_00587</name>
</gene>
<keyword evidence="1" id="KW-0805">Transcription regulation</keyword>
<dbReference type="Pfam" id="PF12833">
    <property type="entry name" value="HTH_18"/>
    <property type="match status" value="1"/>
</dbReference>
<dbReference type="InterPro" id="IPR018060">
    <property type="entry name" value="HTH_AraC"/>
</dbReference>
<dbReference type="Proteomes" id="UP000184128">
    <property type="component" value="Unassembled WGS sequence"/>
</dbReference>
<evidence type="ECO:0000256" key="3">
    <source>
        <dbReference type="ARBA" id="ARBA00023163"/>
    </source>
</evidence>
<evidence type="ECO:0000256" key="4">
    <source>
        <dbReference type="SAM" id="MobiDB-lite"/>
    </source>
</evidence>
<evidence type="ECO:0000313" key="7">
    <source>
        <dbReference type="Proteomes" id="UP000184128"/>
    </source>
</evidence>
<evidence type="ECO:0000259" key="5">
    <source>
        <dbReference type="PROSITE" id="PS01124"/>
    </source>
</evidence>
<feature type="region of interest" description="Disordered" evidence="4">
    <location>
        <begin position="273"/>
        <end position="294"/>
    </location>
</feature>
<dbReference type="PANTHER" id="PTHR47504">
    <property type="entry name" value="RIGHT ORIGIN-BINDING PROTEIN"/>
    <property type="match status" value="1"/>
</dbReference>
<evidence type="ECO:0000256" key="2">
    <source>
        <dbReference type="ARBA" id="ARBA00023125"/>
    </source>
</evidence>
<name>A0A1M4U4V5_9LACT</name>
<keyword evidence="7" id="KW-1185">Reference proteome</keyword>
<dbReference type="Gene3D" id="1.10.10.60">
    <property type="entry name" value="Homeodomain-like"/>
    <property type="match status" value="2"/>
</dbReference>
<dbReference type="STRING" id="1121025.SAMN02745249_00587"/>
<organism evidence="6 7">
    <name type="scientific">Atopostipes suicloacalis DSM 15692</name>
    <dbReference type="NCBI Taxonomy" id="1121025"/>
    <lineage>
        <taxon>Bacteria</taxon>
        <taxon>Bacillati</taxon>
        <taxon>Bacillota</taxon>
        <taxon>Bacilli</taxon>
        <taxon>Lactobacillales</taxon>
        <taxon>Carnobacteriaceae</taxon>
        <taxon>Atopostipes</taxon>
    </lineage>
</organism>
<keyword evidence="2 6" id="KW-0238">DNA-binding</keyword>
<feature type="domain" description="HTH araC/xylS-type" evidence="5">
    <location>
        <begin position="8"/>
        <end position="106"/>
    </location>
</feature>
<protein>
    <submittedName>
        <fullName evidence="6">AraC-type DNA-binding protein</fullName>
    </submittedName>
</protein>
<keyword evidence="3" id="KW-0804">Transcription</keyword>
<proteinExistence type="predicted"/>
<evidence type="ECO:0000313" key="6">
    <source>
        <dbReference type="EMBL" id="SHE51693.1"/>
    </source>
</evidence>
<dbReference type="InterPro" id="IPR009057">
    <property type="entry name" value="Homeodomain-like_sf"/>
</dbReference>
<dbReference type="AlphaFoldDB" id="A0A1M4U4V5"/>
<dbReference type="RefSeq" id="WP_073296125.1">
    <property type="nucleotide sequence ID" value="NZ_FQUF01000007.1"/>
</dbReference>
<sequence>MKHDSIINSVIEYIEIHLDEPLTLDDLAKHFKYSKYYFHRIFKSEIGYNIYDYIRRRRLVSAAKLLIYTDLKIIDIAYSYQFNSHEAFTRSFQQLYHQTPSQYRVLMKELIQMEKEKILMDTPIEGWTFTGTDVDKYSMEKDYLDSNQSDYSIRISSNLTTIDAGQDFSNLMQTFQAKSFLGKRMRFSGFIKSEDVDGWSGLWMRIDDKSYEMLGFDNMSDRPITGSTSWNHYSCVLDIPKESININIGVILAGSGKIWIDLCSFDEVNDSTPTTDIRESEDTFPEEPVNLEFK</sequence>
<reference evidence="6 7" key="1">
    <citation type="submission" date="2016-11" db="EMBL/GenBank/DDBJ databases">
        <authorList>
            <person name="Jaros S."/>
            <person name="Januszkiewicz K."/>
            <person name="Wedrychowicz H."/>
        </authorList>
    </citation>
    <scope>NUCLEOTIDE SEQUENCE [LARGE SCALE GENOMIC DNA]</scope>
    <source>
        <strain evidence="6 7">DSM 15692</strain>
    </source>
</reference>
<dbReference type="GO" id="GO:0003700">
    <property type="term" value="F:DNA-binding transcription factor activity"/>
    <property type="evidence" value="ECO:0007669"/>
    <property type="project" value="InterPro"/>
</dbReference>
<dbReference type="PANTHER" id="PTHR47504:SF6">
    <property type="entry name" value="ARAC-FAMILY TRANSCRIPTIONAL REGULATOR"/>
    <property type="match status" value="1"/>
</dbReference>
<dbReference type="Gene3D" id="2.60.120.260">
    <property type="entry name" value="Galactose-binding domain-like"/>
    <property type="match status" value="1"/>
</dbReference>
<dbReference type="PROSITE" id="PS01124">
    <property type="entry name" value="HTH_ARAC_FAMILY_2"/>
    <property type="match status" value="1"/>
</dbReference>
<accession>A0A1M4U4V5</accession>